<reference evidence="2" key="2">
    <citation type="submission" date="2015-01" db="EMBL/GenBank/DDBJ databases">
        <title>Evolutionary Origins and Diversification of the Mycorrhizal Mutualists.</title>
        <authorList>
            <consortium name="DOE Joint Genome Institute"/>
            <consortium name="Mycorrhizal Genomics Consortium"/>
            <person name="Kohler A."/>
            <person name="Kuo A."/>
            <person name="Nagy L.G."/>
            <person name="Floudas D."/>
            <person name="Copeland A."/>
            <person name="Barry K.W."/>
            <person name="Cichocki N."/>
            <person name="Veneault-Fourrey C."/>
            <person name="LaButti K."/>
            <person name="Lindquist E.A."/>
            <person name="Lipzen A."/>
            <person name="Lundell T."/>
            <person name="Morin E."/>
            <person name="Murat C."/>
            <person name="Riley R."/>
            <person name="Ohm R."/>
            <person name="Sun H."/>
            <person name="Tunlid A."/>
            <person name="Henrissat B."/>
            <person name="Grigoriev I.V."/>
            <person name="Hibbett D.S."/>
            <person name="Martin F."/>
        </authorList>
    </citation>
    <scope>NUCLEOTIDE SEQUENCE [LARGE SCALE GENOMIC DNA]</scope>
    <source>
        <strain evidence="2">Marx 270</strain>
    </source>
</reference>
<dbReference type="OrthoDB" id="10266980at2759"/>
<dbReference type="AlphaFoldDB" id="A0A0C3PD38"/>
<organism evidence="1 2">
    <name type="scientific">Pisolithus tinctorius Marx 270</name>
    <dbReference type="NCBI Taxonomy" id="870435"/>
    <lineage>
        <taxon>Eukaryota</taxon>
        <taxon>Fungi</taxon>
        <taxon>Dikarya</taxon>
        <taxon>Basidiomycota</taxon>
        <taxon>Agaricomycotina</taxon>
        <taxon>Agaricomycetes</taxon>
        <taxon>Agaricomycetidae</taxon>
        <taxon>Boletales</taxon>
        <taxon>Sclerodermatineae</taxon>
        <taxon>Pisolithaceae</taxon>
        <taxon>Pisolithus</taxon>
    </lineage>
</organism>
<accession>A0A0C3PD38</accession>
<keyword evidence="2" id="KW-1185">Reference proteome</keyword>
<name>A0A0C3PD38_PISTI</name>
<dbReference type="Gene3D" id="3.20.20.140">
    <property type="entry name" value="Metal-dependent hydrolases"/>
    <property type="match status" value="1"/>
</dbReference>
<gene>
    <name evidence="1" type="ORF">M404DRAFT_24767</name>
</gene>
<dbReference type="EMBL" id="KN831964">
    <property type="protein sequence ID" value="KIO05981.1"/>
    <property type="molecule type" value="Genomic_DNA"/>
</dbReference>
<sequence>MTSDTMPEKCVRLFLKDAPLIKQLWDLYSASNDEPAVVEEALRVNNKAKARFPERQADLYARASWLIRESIKHGFSGDWLRLRSEWEGICEIQIADFAQETLLTSIDAEAPGENLELFVRTLDRLGMSVVGSPSVEPSREKTTRVVRKFSRSSRLAISTLISVWTTVMMQMRNQWYGNPYANARNGAEQGNRWS</sequence>
<reference evidence="1 2" key="1">
    <citation type="submission" date="2014-04" db="EMBL/GenBank/DDBJ databases">
        <authorList>
            <consortium name="DOE Joint Genome Institute"/>
            <person name="Kuo A."/>
            <person name="Kohler A."/>
            <person name="Costa M.D."/>
            <person name="Nagy L.G."/>
            <person name="Floudas D."/>
            <person name="Copeland A."/>
            <person name="Barry K.W."/>
            <person name="Cichocki N."/>
            <person name="Veneault-Fourrey C."/>
            <person name="LaButti K."/>
            <person name="Lindquist E.A."/>
            <person name="Lipzen A."/>
            <person name="Lundell T."/>
            <person name="Morin E."/>
            <person name="Murat C."/>
            <person name="Sun H."/>
            <person name="Tunlid A."/>
            <person name="Henrissat B."/>
            <person name="Grigoriev I.V."/>
            <person name="Hibbett D.S."/>
            <person name="Martin F."/>
            <person name="Nordberg H.P."/>
            <person name="Cantor M.N."/>
            <person name="Hua S.X."/>
        </authorList>
    </citation>
    <scope>NUCLEOTIDE SEQUENCE [LARGE SCALE GENOMIC DNA]</scope>
    <source>
        <strain evidence="1 2">Marx 270</strain>
    </source>
</reference>
<dbReference type="Proteomes" id="UP000054217">
    <property type="component" value="Unassembled WGS sequence"/>
</dbReference>
<dbReference type="InParanoid" id="A0A0C3PD38"/>
<proteinExistence type="predicted"/>
<dbReference type="HOGENOM" id="CLU_1402953_0_0_1"/>
<evidence type="ECO:0000313" key="1">
    <source>
        <dbReference type="EMBL" id="KIO05981.1"/>
    </source>
</evidence>
<dbReference type="STRING" id="870435.A0A0C3PD38"/>
<protein>
    <submittedName>
        <fullName evidence="1">Uncharacterized protein</fullName>
    </submittedName>
</protein>
<evidence type="ECO:0000313" key="2">
    <source>
        <dbReference type="Proteomes" id="UP000054217"/>
    </source>
</evidence>